<organism evidence="2 3">
    <name type="scientific">Clostridium amylolyticum</name>
    <dbReference type="NCBI Taxonomy" id="1121298"/>
    <lineage>
        <taxon>Bacteria</taxon>
        <taxon>Bacillati</taxon>
        <taxon>Bacillota</taxon>
        <taxon>Clostridia</taxon>
        <taxon>Eubacteriales</taxon>
        <taxon>Clostridiaceae</taxon>
        <taxon>Clostridium</taxon>
    </lineage>
</organism>
<sequence>MPRCQRIKSEDAIYHIMVRSISEISLFEDDKDKDKYLFCIKQYQEIYNFKVYAYCIMPNHAHLIIDSNGADISKIMHSINLKYALSYNYSHNRHGHLFQDRFKSKIVHNENYLITLSAYIHNNPLKVKGYENQPEKYKYSSLKTYLGLEKDSSGLLDETYLMNILDLNVGRTRKNYLKLVSLCNEEKWNKEIEFQDEKTEYRSERRVLIRDFNPEDILEFIAKETQIDKLLFCIRYNKKSNVVKALAAIMMRSLCNIKIKDICNILGNITQSTVSRLCTLGVNLISTNEEYKNLFDKLICQQVSLVP</sequence>
<keyword evidence="3" id="KW-1185">Reference proteome</keyword>
<dbReference type="InterPro" id="IPR036515">
    <property type="entry name" value="Transposase_17_sf"/>
</dbReference>
<evidence type="ECO:0000259" key="1">
    <source>
        <dbReference type="SMART" id="SM01321"/>
    </source>
</evidence>
<dbReference type="Gene3D" id="1.10.1750.10">
    <property type="match status" value="1"/>
</dbReference>
<proteinExistence type="predicted"/>
<reference evidence="2 3" key="1">
    <citation type="submission" date="2016-11" db="EMBL/GenBank/DDBJ databases">
        <authorList>
            <person name="Jaros S."/>
            <person name="Januszkiewicz K."/>
            <person name="Wedrychowicz H."/>
        </authorList>
    </citation>
    <scope>NUCLEOTIDE SEQUENCE [LARGE SCALE GENOMIC DNA]</scope>
    <source>
        <strain evidence="2 3">DSM 21864</strain>
    </source>
</reference>
<dbReference type="Gene3D" id="3.30.70.1290">
    <property type="entry name" value="Transposase IS200-like"/>
    <property type="match status" value="1"/>
</dbReference>
<dbReference type="PANTHER" id="PTHR34322">
    <property type="entry name" value="TRANSPOSASE, Y1_TNP DOMAIN-CONTAINING"/>
    <property type="match status" value="1"/>
</dbReference>
<dbReference type="Pfam" id="PF01797">
    <property type="entry name" value="Y1_Tnp"/>
    <property type="match status" value="1"/>
</dbReference>
<dbReference type="Proteomes" id="UP000184080">
    <property type="component" value="Unassembled WGS sequence"/>
</dbReference>
<dbReference type="PANTHER" id="PTHR34322:SF2">
    <property type="entry name" value="TRANSPOSASE IS200-LIKE DOMAIN-CONTAINING PROTEIN"/>
    <property type="match status" value="1"/>
</dbReference>
<evidence type="ECO:0000313" key="3">
    <source>
        <dbReference type="Proteomes" id="UP000184080"/>
    </source>
</evidence>
<dbReference type="InterPro" id="IPR010921">
    <property type="entry name" value="Trp_repressor/repl_initiator"/>
</dbReference>
<dbReference type="SMART" id="SM01321">
    <property type="entry name" value="Y1_Tnp"/>
    <property type="match status" value="1"/>
</dbReference>
<dbReference type="GO" id="GO:0004803">
    <property type="term" value="F:transposase activity"/>
    <property type="evidence" value="ECO:0007669"/>
    <property type="project" value="InterPro"/>
</dbReference>
<dbReference type="InterPro" id="IPR002686">
    <property type="entry name" value="Transposase_17"/>
</dbReference>
<dbReference type="GO" id="GO:0043565">
    <property type="term" value="F:sequence-specific DNA binding"/>
    <property type="evidence" value="ECO:0007669"/>
    <property type="project" value="InterPro"/>
</dbReference>
<dbReference type="AlphaFoldDB" id="A0A1M6IE77"/>
<feature type="domain" description="Transposase IS200-like" evidence="1">
    <location>
        <begin position="9"/>
        <end position="123"/>
    </location>
</feature>
<accession>A0A1M6IE77</accession>
<dbReference type="SUPFAM" id="SSF48295">
    <property type="entry name" value="TrpR-like"/>
    <property type="match status" value="1"/>
</dbReference>
<dbReference type="SUPFAM" id="SSF143422">
    <property type="entry name" value="Transposase IS200-like"/>
    <property type="match status" value="1"/>
</dbReference>
<dbReference type="EMBL" id="FQZO01000004">
    <property type="protein sequence ID" value="SHJ32606.1"/>
    <property type="molecule type" value="Genomic_DNA"/>
</dbReference>
<evidence type="ECO:0000313" key="2">
    <source>
        <dbReference type="EMBL" id="SHJ32606.1"/>
    </source>
</evidence>
<name>A0A1M6IE77_9CLOT</name>
<gene>
    <name evidence="2" type="ORF">SAMN05444401_2768</name>
</gene>
<dbReference type="GO" id="GO:0006313">
    <property type="term" value="P:DNA transposition"/>
    <property type="evidence" value="ECO:0007669"/>
    <property type="project" value="InterPro"/>
</dbReference>
<protein>
    <submittedName>
        <fullName evidence="2">REP element-mobilizing transposase RayT</fullName>
    </submittedName>
</protein>